<dbReference type="AlphaFoldDB" id="A0A7W8D5Z1"/>
<dbReference type="Proteomes" id="UP000521199">
    <property type="component" value="Unassembled WGS sequence"/>
</dbReference>
<reference evidence="1 2" key="1">
    <citation type="submission" date="2020-08" db="EMBL/GenBank/DDBJ databases">
        <title>Genomic Encyclopedia of Type Strains, Phase IV (KMG-IV): sequencing the most valuable type-strain genomes for metagenomic binning, comparative biology and taxonomic classification.</title>
        <authorList>
            <person name="Goeker M."/>
        </authorList>
    </citation>
    <scope>NUCLEOTIDE SEQUENCE [LARGE SCALE GENOMIC DNA]</scope>
    <source>
        <strain evidence="1 2">DSM 24163</strain>
    </source>
</reference>
<dbReference type="InterPro" id="IPR011197">
    <property type="entry name" value="UCP012318"/>
</dbReference>
<dbReference type="PIRSF" id="PIRSF012318">
    <property type="entry name" value="UCP012318"/>
    <property type="match status" value="1"/>
</dbReference>
<dbReference type="CDD" id="cd00657">
    <property type="entry name" value="Ferritin_like"/>
    <property type="match status" value="1"/>
</dbReference>
<proteinExistence type="predicted"/>
<dbReference type="RefSeq" id="WP_183959844.1">
    <property type="nucleotide sequence ID" value="NZ_JACHHP010000001.1"/>
</dbReference>
<comment type="caution">
    <text evidence="1">The sequence shown here is derived from an EMBL/GenBank/DDBJ whole genome shotgun (WGS) entry which is preliminary data.</text>
</comment>
<sequence>MLSCAPFVAGANVRDVARRCLLEADPARKLAATRAAAQALSDGMLQTGADIVVPVDADTNVGRPDRPALVPPRALPRRGLGTDEGRAAFVHAIAHIEFNAINLAWDAVWRFGGMPDAFYADWARVADDEARHFALLDARLAELGFAYGDFDAHDGLWDMARKTAHSCLERMALVPRVLEARGLDVTPAMIARLRGVGDTRTIAILDTILREEVAHVAAGSRWFRWCCARDGVDPGHTFDTLIVRHARAAVRKPFNLDARAAAGFDSDELAALDRLAEACDT</sequence>
<evidence type="ECO:0000313" key="2">
    <source>
        <dbReference type="Proteomes" id="UP000521199"/>
    </source>
</evidence>
<evidence type="ECO:0000313" key="1">
    <source>
        <dbReference type="EMBL" id="MBB5207331.1"/>
    </source>
</evidence>
<dbReference type="PANTHER" id="PTHR42782">
    <property type="entry name" value="SI:CH73-314G15.3"/>
    <property type="match status" value="1"/>
</dbReference>
<protein>
    <submittedName>
        <fullName evidence="1">Uncharacterized ferritin-like protein (DUF455 family)</fullName>
    </submittedName>
</protein>
<organism evidence="1 2">
    <name type="scientific">Chiayiivirga flava</name>
    <dbReference type="NCBI Taxonomy" id="659595"/>
    <lineage>
        <taxon>Bacteria</taxon>
        <taxon>Pseudomonadati</taxon>
        <taxon>Pseudomonadota</taxon>
        <taxon>Gammaproteobacteria</taxon>
        <taxon>Lysobacterales</taxon>
        <taxon>Lysobacteraceae</taxon>
        <taxon>Chiayiivirga</taxon>
    </lineage>
</organism>
<accession>A0A7W8D5Z1</accession>
<dbReference type="Pfam" id="PF04305">
    <property type="entry name" value="DUF455"/>
    <property type="match status" value="1"/>
</dbReference>
<keyword evidence="2" id="KW-1185">Reference proteome</keyword>
<name>A0A7W8D5Z1_9GAMM</name>
<dbReference type="SUPFAM" id="SSF47240">
    <property type="entry name" value="Ferritin-like"/>
    <property type="match status" value="1"/>
</dbReference>
<gene>
    <name evidence="1" type="ORF">HNQ52_000847</name>
</gene>
<dbReference type="InterPro" id="IPR009078">
    <property type="entry name" value="Ferritin-like_SF"/>
</dbReference>
<dbReference type="PANTHER" id="PTHR42782:SF4">
    <property type="entry name" value="DUF455 DOMAIN-CONTAINING PROTEIN"/>
    <property type="match status" value="1"/>
</dbReference>
<dbReference type="InterPro" id="IPR007402">
    <property type="entry name" value="DUF455"/>
</dbReference>
<dbReference type="EMBL" id="JACHHP010000001">
    <property type="protein sequence ID" value="MBB5207331.1"/>
    <property type="molecule type" value="Genomic_DNA"/>
</dbReference>